<dbReference type="AlphaFoldDB" id="A0A2A2IGP3"/>
<sequence length="81" mass="9682">MVNEKTWKDFRDSGLLWFINQTLHLFGWALVAEIEEDEIKRVYPARVKFRGFDEDTNSNGYVKLSEYLKNNIDDLHKESKE</sequence>
<gene>
    <name evidence="1" type="ORF">CIL05_07495</name>
</gene>
<organism evidence="1 2">
    <name type="scientific">Virgibacillus profundi</name>
    <dbReference type="NCBI Taxonomy" id="2024555"/>
    <lineage>
        <taxon>Bacteria</taxon>
        <taxon>Bacillati</taxon>
        <taxon>Bacillota</taxon>
        <taxon>Bacilli</taxon>
        <taxon>Bacillales</taxon>
        <taxon>Bacillaceae</taxon>
        <taxon>Virgibacillus</taxon>
    </lineage>
</organism>
<protein>
    <submittedName>
        <fullName evidence="1">Uncharacterized protein</fullName>
    </submittedName>
</protein>
<dbReference type="EMBL" id="NPOA01000004">
    <property type="protein sequence ID" value="PAV30305.1"/>
    <property type="molecule type" value="Genomic_DNA"/>
</dbReference>
<keyword evidence="2" id="KW-1185">Reference proteome</keyword>
<reference evidence="1 2" key="1">
    <citation type="submission" date="2017-08" db="EMBL/GenBank/DDBJ databases">
        <title>Virgibacillus indicus sp. nov. and Virgibacillus profoundi sp. nov, two moderately halophilic bacteria isolated from marine sediment by using the Microfluidic Streak Plate.</title>
        <authorList>
            <person name="Xu B."/>
            <person name="Hu B."/>
            <person name="Wang J."/>
            <person name="Zhu Y."/>
            <person name="Huang L."/>
            <person name="Du W."/>
            <person name="Huang Y."/>
        </authorList>
    </citation>
    <scope>NUCLEOTIDE SEQUENCE [LARGE SCALE GENOMIC DNA]</scope>
    <source>
        <strain evidence="1 2">IO3-P3-H5</strain>
    </source>
</reference>
<proteinExistence type="predicted"/>
<name>A0A2A2IGP3_9BACI</name>
<evidence type="ECO:0000313" key="2">
    <source>
        <dbReference type="Proteomes" id="UP000218887"/>
    </source>
</evidence>
<evidence type="ECO:0000313" key="1">
    <source>
        <dbReference type="EMBL" id="PAV30305.1"/>
    </source>
</evidence>
<comment type="caution">
    <text evidence="1">The sequence shown here is derived from an EMBL/GenBank/DDBJ whole genome shotgun (WGS) entry which is preliminary data.</text>
</comment>
<dbReference type="RefSeq" id="WP_095654907.1">
    <property type="nucleotide sequence ID" value="NZ_NPOA01000004.1"/>
</dbReference>
<dbReference type="Proteomes" id="UP000218887">
    <property type="component" value="Unassembled WGS sequence"/>
</dbReference>
<accession>A0A2A2IGP3</accession>
<dbReference type="OrthoDB" id="1551119at2"/>